<name>B1FTB9_PARG4</name>
<dbReference type="InterPro" id="IPR025161">
    <property type="entry name" value="IS402-like_dom"/>
</dbReference>
<dbReference type="AlphaFoldDB" id="B1FTB9"/>
<dbReference type="EMBL" id="ABLD01000001">
    <property type="protein sequence ID" value="EDT12882.1"/>
    <property type="molecule type" value="Genomic_DNA"/>
</dbReference>
<evidence type="ECO:0000259" key="1">
    <source>
        <dbReference type="Pfam" id="PF13340"/>
    </source>
</evidence>
<feature type="domain" description="Insertion element IS402-like" evidence="1">
    <location>
        <begin position="256"/>
        <end position="326"/>
    </location>
</feature>
<evidence type="ECO:0000313" key="3">
    <source>
        <dbReference type="Proteomes" id="UP000005045"/>
    </source>
</evidence>
<dbReference type="Proteomes" id="UP000005045">
    <property type="component" value="Unassembled WGS sequence"/>
</dbReference>
<dbReference type="Pfam" id="PF13340">
    <property type="entry name" value="DUF4096"/>
    <property type="match status" value="1"/>
</dbReference>
<keyword evidence="3" id="KW-1185">Reference proteome</keyword>
<sequence length="347" mass="38436">MWLQSVQRVSGKLMAELRLDSGKTALTELDSIWELELPLSTRSKLFAVTRLAEWETIDATEYLAEMGIATDLPGNRHQAFSINHNGLRLIIPAILMLKALFKPNATVFQYLFRPSGLDCLLAPVPNPGSMSVALLPTRIRQHMPIAERGLARLQWLYCFPTARKAFDSVYTNAARGVFGLVLPNIEARISVRGELRGRTLLVSTLTINSCRPLDAPFAWAGMQPQEFALTSYRRFAQLNPVLKNPDLVEGAAGWGLSDDEWFQLEHLFPPRAGRITGDRARLLIDAILLKLGTGVGWGPVNAQCGTTAAVSSYYQACRRSGTWEIIQATLRETRSRTASSNSTASHD</sequence>
<proteinExistence type="predicted"/>
<accession>B1FTB9</accession>
<protein>
    <recommendedName>
        <fullName evidence="1">Insertion element IS402-like domain-containing protein</fullName>
    </recommendedName>
</protein>
<reference evidence="2 3" key="1">
    <citation type="submission" date="2008-03" db="EMBL/GenBank/DDBJ databases">
        <title>Sequencing of the draft genome and assembly of Burkholderia graminis C4D1M.</title>
        <authorList>
            <consortium name="US DOE Joint Genome Institute (JGI-PGF)"/>
            <person name="Copeland A."/>
            <person name="Lucas S."/>
            <person name="Lapidus A."/>
            <person name="Glavina del Rio T."/>
            <person name="Dalin E."/>
            <person name="Tice H."/>
            <person name="Bruce D."/>
            <person name="Goodwin L."/>
            <person name="Pitluck S."/>
            <person name="Larimer F."/>
            <person name="Land M.L."/>
            <person name="Hauser L."/>
            <person name="Tiedje J."/>
            <person name="Richardson P."/>
        </authorList>
    </citation>
    <scope>NUCLEOTIDE SEQUENCE [LARGE SCALE GENOMIC DNA]</scope>
    <source>
        <strain evidence="3">ATCC 700544 / DSM 17151 / LMG 18924 / NCIMB 13744 / C4D1M</strain>
    </source>
</reference>
<dbReference type="RefSeq" id="WP_006046811.1">
    <property type="nucleotide sequence ID" value="NZ_ABLD01000001.1"/>
</dbReference>
<gene>
    <name evidence="2" type="ORF">BgramDRAFT_0262</name>
</gene>
<comment type="caution">
    <text evidence="2">The sequence shown here is derived from an EMBL/GenBank/DDBJ whole genome shotgun (WGS) entry which is preliminary data.</text>
</comment>
<organism evidence="2 3">
    <name type="scientific">Paraburkholderia graminis (strain ATCC 700544 / DSM 17151 / LMG 18924 / NCIMB 13744 / C4D1M)</name>
    <dbReference type="NCBI Taxonomy" id="396598"/>
    <lineage>
        <taxon>Bacteria</taxon>
        <taxon>Pseudomonadati</taxon>
        <taxon>Pseudomonadota</taxon>
        <taxon>Betaproteobacteria</taxon>
        <taxon>Burkholderiales</taxon>
        <taxon>Burkholderiaceae</taxon>
        <taxon>Paraburkholderia</taxon>
    </lineage>
</organism>
<evidence type="ECO:0000313" key="2">
    <source>
        <dbReference type="EMBL" id="EDT12882.1"/>
    </source>
</evidence>
<dbReference type="OrthoDB" id="9089549at2"/>